<dbReference type="Pfam" id="PF05670">
    <property type="entry name" value="NFACT-R_1"/>
    <property type="match status" value="1"/>
</dbReference>
<keyword evidence="5" id="KW-0175">Coiled coil</keyword>
<dbReference type="InterPro" id="IPR008532">
    <property type="entry name" value="NFACT_RNA-bd"/>
</dbReference>
<keyword evidence="3 5" id="KW-0694">RNA-binding</keyword>
<dbReference type="PANTHER" id="PTHR15239">
    <property type="entry name" value="NUCLEAR EXPORT MEDIATOR FACTOR NEMF"/>
    <property type="match status" value="1"/>
</dbReference>
<evidence type="ECO:0000313" key="7">
    <source>
        <dbReference type="EMBL" id="SEV81032.1"/>
    </source>
</evidence>
<name>A0A662Z0T3_9STAP</name>
<dbReference type="Pfam" id="PF05833">
    <property type="entry name" value="NFACT_N"/>
    <property type="match status" value="1"/>
</dbReference>
<dbReference type="EMBL" id="FOIT01000001">
    <property type="protein sequence ID" value="SEV81032.1"/>
    <property type="molecule type" value="Genomic_DNA"/>
</dbReference>
<dbReference type="GO" id="GO:1990112">
    <property type="term" value="C:RQC complex"/>
    <property type="evidence" value="ECO:0007669"/>
    <property type="project" value="TreeGrafter"/>
</dbReference>
<dbReference type="InterPro" id="IPR051608">
    <property type="entry name" value="RQC_Subunit_NEMF"/>
</dbReference>
<keyword evidence="1 5" id="KW-0820">tRNA-binding</keyword>
<sequence>MALDGNFVHALIAELSFLKRGKINKIHQIDDYNIIFKIRAERKNHQLLVSAHPQFSRFHLTEEKYETPFNPPTFLRVLRKHIDGGFIRDIKQIGNDRRIEIHILSRNEIGDETEKILILEIMGRHSNIVLTDNDYKILDGIKHLTPNNNIRTIMPGVMYEAPPTGEQLNPRDDAALERLPGLIDFNAGKVEKQIVRNVEGVSPLFVKELKHQIGYFNVRNIVPGIRELLKTRETSPVMYEINGKTVFYHFELEHVMENGGNVNVVRFDTLSALLDDYYTHRYRQEIVRQMANDYYQLVERLYAKTERKLTALQSDLKETELKDEYQKYGELLTAYMHDVKPHMESVRVNDYYTDTEVDIPLDPNKSPSENAQRYYQLYNKLKNRETALVNQIKQAKQDITYYENLIHQMSSITTEQEVQEIREELMEQGIVKMRGASGKNANAKKKSSGITLNTFKTSGGFTVLVGKNNKQNDYLTNKKASKHHVWFHTKDIPGSHVVITESLENVDESDLMEAAMIAAYFSKAGESEGVPVDFTEIANVTKISGAKPGFVTYKNQKTLYVTPDKRAVEAMRVD</sequence>
<gene>
    <name evidence="5" type="primary">rqcH</name>
    <name evidence="7" type="ORF">SAMN05192557_0131</name>
</gene>
<evidence type="ECO:0000256" key="5">
    <source>
        <dbReference type="HAMAP-Rule" id="MF_00844"/>
    </source>
</evidence>
<dbReference type="RefSeq" id="WP_091472788.1">
    <property type="nucleotide sequence ID" value="NZ_FOIT01000001.1"/>
</dbReference>
<dbReference type="GO" id="GO:0000049">
    <property type="term" value="F:tRNA binding"/>
    <property type="evidence" value="ECO:0007669"/>
    <property type="project" value="UniProtKB-UniRule"/>
</dbReference>
<organism evidence="7 8">
    <name type="scientific">Aliicoccus persicus</name>
    <dbReference type="NCBI Taxonomy" id="930138"/>
    <lineage>
        <taxon>Bacteria</taxon>
        <taxon>Bacillati</taxon>
        <taxon>Bacillota</taxon>
        <taxon>Bacilli</taxon>
        <taxon>Bacillales</taxon>
        <taxon>Staphylococcaceae</taxon>
        <taxon>Aliicoccus</taxon>
    </lineage>
</organism>
<dbReference type="Gene3D" id="1.10.8.50">
    <property type="match status" value="1"/>
</dbReference>
<feature type="domain" description="NFACT RNA-binding" evidence="6">
    <location>
        <begin position="454"/>
        <end position="553"/>
    </location>
</feature>
<dbReference type="GO" id="GO:0072344">
    <property type="term" value="P:rescue of stalled ribosome"/>
    <property type="evidence" value="ECO:0007669"/>
    <property type="project" value="UniProtKB-UniRule"/>
</dbReference>
<evidence type="ECO:0000256" key="2">
    <source>
        <dbReference type="ARBA" id="ARBA00022730"/>
    </source>
</evidence>
<keyword evidence="4 5" id="KW-0648">Protein biosynthesis</keyword>
<proteinExistence type="inferred from homology"/>
<evidence type="ECO:0000313" key="8">
    <source>
        <dbReference type="Proteomes" id="UP000243605"/>
    </source>
</evidence>
<dbReference type="Gene3D" id="2.30.310.10">
    <property type="entry name" value="ibrinogen binding protein from staphylococcus aureus domain"/>
    <property type="match status" value="1"/>
</dbReference>
<dbReference type="Gene3D" id="3.40.970.40">
    <property type="entry name" value="fibrinogen binding protein from staphylococcus aureus domain like"/>
    <property type="match status" value="1"/>
</dbReference>
<dbReference type="GO" id="GO:0019843">
    <property type="term" value="F:rRNA binding"/>
    <property type="evidence" value="ECO:0007669"/>
    <property type="project" value="UniProtKB-UniRule"/>
</dbReference>
<evidence type="ECO:0000256" key="1">
    <source>
        <dbReference type="ARBA" id="ARBA00022555"/>
    </source>
</evidence>
<dbReference type="FunFam" id="2.30.310.10:FF:000004">
    <property type="entry name" value="Fibronectin-binding protein A"/>
    <property type="match status" value="1"/>
</dbReference>
<evidence type="ECO:0000256" key="3">
    <source>
        <dbReference type="ARBA" id="ARBA00022884"/>
    </source>
</evidence>
<feature type="coiled-coil region" evidence="5">
    <location>
        <begin position="295"/>
        <end position="322"/>
    </location>
</feature>
<reference evidence="7 8" key="1">
    <citation type="submission" date="2016-10" db="EMBL/GenBank/DDBJ databases">
        <authorList>
            <person name="Varghese N."/>
            <person name="Submissions S."/>
        </authorList>
    </citation>
    <scope>NUCLEOTIDE SEQUENCE [LARGE SCALE GENOMIC DNA]</scope>
    <source>
        <strain evidence="7 8">IBRC-M10081</strain>
    </source>
</reference>
<dbReference type="GO" id="GO:0043023">
    <property type="term" value="F:ribosomal large subunit binding"/>
    <property type="evidence" value="ECO:0007669"/>
    <property type="project" value="UniProtKB-UniRule"/>
</dbReference>
<dbReference type="AlphaFoldDB" id="A0A662Z0T3"/>
<evidence type="ECO:0000259" key="6">
    <source>
        <dbReference type="Pfam" id="PF05670"/>
    </source>
</evidence>
<dbReference type="InterPro" id="IPR043682">
    <property type="entry name" value="RqcH_bacterial"/>
</dbReference>
<protein>
    <recommendedName>
        <fullName evidence="5">Rqc2 homolog RqcH</fullName>
        <shortName evidence="5">RqcH</shortName>
    </recommendedName>
</protein>
<keyword evidence="8" id="KW-1185">Reference proteome</keyword>
<evidence type="ECO:0000256" key="4">
    <source>
        <dbReference type="ARBA" id="ARBA00022917"/>
    </source>
</evidence>
<dbReference type="Proteomes" id="UP000243605">
    <property type="component" value="Unassembled WGS sequence"/>
</dbReference>
<comment type="subunit">
    <text evidence="5">Associates with stalled 50S ribosomal subunits. Binds to RqcP.</text>
</comment>
<dbReference type="HAMAP" id="MF_00844_B">
    <property type="entry name" value="RqcH_B"/>
    <property type="match status" value="1"/>
</dbReference>
<keyword evidence="2 5" id="KW-0699">rRNA-binding</keyword>
<comment type="function">
    <text evidence="5">Key component of the ribosome quality control system (RQC), a ribosome-associated complex that mediates the extraction of incompletely synthesized nascent chains from stalled ribosomes and their subsequent degradation. RqcH recruits Ala-charged tRNA, and with RqcP directs the elongation of stalled nascent chains on 50S ribosomal subunits, leading to non-templated C-terminal alanine extensions (Ala tail). The Ala tail promotes nascent chain degradation. May add between 1 and at least 8 Ala residues. Binds to stalled 50S ribosomal subunits.</text>
</comment>
<dbReference type="PANTHER" id="PTHR15239:SF6">
    <property type="entry name" value="RIBOSOME QUALITY CONTROL COMPLEX SUBUNIT NEMF"/>
    <property type="match status" value="1"/>
</dbReference>
<dbReference type="OrthoDB" id="9766163at2"/>
<comment type="similarity">
    <text evidence="5">Belongs to the NEMF family.</text>
</comment>
<accession>A0A662Z0T3</accession>